<reference evidence="1 2" key="1">
    <citation type="submission" date="2008-11" db="EMBL/GenBank/DDBJ databases">
        <title>Draft genome sequence of Bacteroides pectinophilus (ATCC 43243).</title>
        <authorList>
            <person name="Sudarsanam P."/>
            <person name="Ley R."/>
            <person name="Guruge J."/>
            <person name="Turnbaugh P.J."/>
            <person name="Mahowald M."/>
            <person name="Liep D."/>
            <person name="Gordon J."/>
        </authorList>
    </citation>
    <scope>NUCLEOTIDE SEQUENCE [LARGE SCALE GENOMIC DNA]</scope>
    <source>
        <strain evidence="1 2">ATCC 43243</strain>
    </source>
</reference>
<evidence type="ECO:0000313" key="1">
    <source>
        <dbReference type="EMBL" id="EEC56536.1"/>
    </source>
</evidence>
<dbReference type="Proteomes" id="UP000003136">
    <property type="component" value="Unassembled WGS sequence"/>
</dbReference>
<dbReference type="AlphaFoldDB" id="B7AWE5"/>
<reference evidence="1 2" key="2">
    <citation type="submission" date="2008-11" db="EMBL/GenBank/DDBJ databases">
        <authorList>
            <person name="Fulton L."/>
            <person name="Clifton S."/>
            <person name="Fulton B."/>
            <person name="Xu J."/>
            <person name="Minx P."/>
            <person name="Pepin K.H."/>
            <person name="Johnson M."/>
            <person name="Bhonagiri V."/>
            <person name="Nash W.E."/>
            <person name="Mardis E.R."/>
            <person name="Wilson R.K."/>
        </authorList>
    </citation>
    <scope>NUCLEOTIDE SEQUENCE [LARGE SCALE GENOMIC DNA]</scope>
    <source>
        <strain evidence="1 2">ATCC 43243</strain>
    </source>
</reference>
<keyword evidence="2" id="KW-1185">Reference proteome</keyword>
<name>B7AWE5_9FIRM</name>
<accession>B7AWE5</accession>
<dbReference type="STRING" id="483218.BACPEC_03045"/>
<dbReference type="EMBL" id="ABVQ01000037">
    <property type="protein sequence ID" value="EEC56536.1"/>
    <property type="molecule type" value="Genomic_DNA"/>
</dbReference>
<organism evidence="1 2">
    <name type="scientific">[Bacteroides] pectinophilus ATCC 43243</name>
    <dbReference type="NCBI Taxonomy" id="483218"/>
    <lineage>
        <taxon>Bacteria</taxon>
        <taxon>Bacillati</taxon>
        <taxon>Bacillota</taxon>
        <taxon>Clostridia</taxon>
        <taxon>Eubacteriales</taxon>
    </lineage>
</organism>
<sequence length="57" mass="6200">MQAQILRVKNLIFHTILHSAGTKCRRNREPNVRFGSAIDAICGACGTNSCVKNQISG</sequence>
<gene>
    <name evidence="1" type="ORF">BACPEC_03045</name>
</gene>
<protein>
    <submittedName>
        <fullName evidence="1">Uncharacterized protein</fullName>
    </submittedName>
</protein>
<evidence type="ECO:0000313" key="2">
    <source>
        <dbReference type="Proteomes" id="UP000003136"/>
    </source>
</evidence>
<proteinExistence type="predicted"/>
<dbReference type="HOGENOM" id="CLU_2987117_0_0_9"/>
<comment type="caution">
    <text evidence="1">The sequence shown here is derived from an EMBL/GenBank/DDBJ whole genome shotgun (WGS) entry which is preliminary data.</text>
</comment>